<dbReference type="AlphaFoldDB" id="A0A5N5TGI4"/>
<dbReference type="PANTHER" id="PTHR10082">
    <property type="entry name" value="INTEGRIN BETA SUBUNIT"/>
    <property type="match status" value="1"/>
</dbReference>
<dbReference type="PANTHER" id="PTHR10082:SF3">
    <property type="entry name" value="INTEGRIN BETA-LIKE PROTEIN 1"/>
    <property type="match status" value="1"/>
</dbReference>
<dbReference type="GO" id="GO:0016477">
    <property type="term" value="P:cell migration"/>
    <property type="evidence" value="ECO:0007669"/>
    <property type="project" value="TreeGrafter"/>
</dbReference>
<dbReference type="InterPro" id="IPR014836">
    <property type="entry name" value="Integrin_bsu_cyt_dom"/>
</dbReference>
<comment type="similarity">
    <text evidence="2 17">Belongs to the integrin beta chain family.</text>
</comment>
<name>A0A5N5TGI4_9CRUS</name>
<keyword evidence="10" id="KW-0460">Magnesium</keyword>
<evidence type="ECO:0000256" key="17">
    <source>
        <dbReference type="RuleBase" id="RU000633"/>
    </source>
</evidence>
<evidence type="ECO:0000256" key="9">
    <source>
        <dbReference type="ARBA" id="ARBA00022837"/>
    </source>
</evidence>
<keyword evidence="14 18" id="KW-0472">Membrane</keyword>
<keyword evidence="15" id="KW-1015">Disulfide bond</keyword>
<evidence type="ECO:0000256" key="12">
    <source>
        <dbReference type="ARBA" id="ARBA00022989"/>
    </source>
</evidence>
<dbReference type="SUPFAM" id="SSF53300">
    <property type="entry name" value="vWA-like"/>
    <property type="match status" value="1"/>
</dbReference>
<comment type="subcellular location">
    <subcellularLocation>
        <location evidence="1 17">Cell membrane</location>
        <topology evidence="1 17">Single-pass type I membrane protein</topology>
    </subcellularLocation>
</comment>
<evidence type="ECO:0000256" key="7">
    <source>
        <dbReference type="ARBA" id="ARBA00022729"/>
    </source>
</evidence>
<dbReference type="InterPro" id="IPR057243">
    <property type="entry name" value="Integrin_I-EGF_CS"/>
</dbReference>
<organism evidence="21 22">
    <name type="scientific">Armadillidium nasatum</name>
    <dbReference type="NCBI Taxonomy" id="96803"/>
    <lineage>
        <taxon>Eukaryota</taxon>
        <taxon>Metazoa</taxon>
        <taxon>Ecdysozoa</taxon>
        <taxon>Arthropoda</taxon>
        <taxon>Crustacea</taxon>
        <taxon>Multicrustacea</taxon>
        <taxon>Malacostraca</taxon>
        <taxon>Eumalacostraca</taxon>
        <taxon>Peracarida</taxon>
        <taxon>Isopoda</taxon>
        <taxon>Oniscidea</taxon>
        <taxon>Crinocheta</taxon>
        <taxon>Armadillidiidae</taxon>
        <taxon>Armadillidium</taxon>
    </lineage>
</organism>
<dbReference type="SMART" id="SM00187">
    <property type="entry name" value="INB"/>
    <property type="match status" value="1"/>
</dbReference>
<feature type="domain" description="Integrin beta subunit VWA" evidence="19">
    <location>
        <begin position="1"/>
        <end position="309"/>
    </location>
</feature>
<evidence type="ECO:0000256" key="16">
    <source>
        <dbReference type="ARBA" id="ARBA00023180"/>
    </source>
</evidence>
<dbReference type="GO" id="GO:0008305">
    <property type="term" value="C:integrin complex"/>
    <property type="evidence" value="ECO:0007669"/>
    <property type="project" value="TreeGrafter"/>
</dbReference>
<dbReference type="InterPro" id="IPR036465">
    <property type="entry name" value="vWFA_dom_sf"/>
</dbReference>
<dbReference type="GO" id="GO:0005178">
    <property type="term" value="F:integrin binding"/>
    <property type="evidence" value="ECO:0007669"/>
    <property type="project" value="TreeGrafter"/>
</dbReference>
<dbReference type="Gene3D" id="2.10.25.10">
    <property type="entry name" value="Laminin"/>
    <property type="match status" value="3"/>
</dbReference>
<evidence type="ECO:0000256" key="14">
    <source>
        <dbReference type="ARBA" id="ARBA00023136"/>
    </source>
</evidence>
<evidence type="ECO:0000256" key="2">
    <source>
        <dbReference type="ARBA" id="ARBA00007449"/>
    </source>
</evidence>
<evidence type="ECO:0000259" key="19">
    <source>
        <dbReference type="SMART" id="SM00187"/>
    </source>
</evidence>
<dbReference type="InterPro" id="IPR015812">
    <property type="entry name" value="Integrin_bsu"/>
</dbReference>
<feature type="domain" description="Integrin beta subunit tail" evidence="20">
    <location>
        <begin position="428"/>
        <end position="508"/>
    </location>
</feature>
<keyword evidence="3" id="KW-1003">Cell membrane</keyword>
<keyword evidence="9" id="KW-0106">Calcium</keyword>
<evidence type="ECO:0000256" key="1">
    <source>
        <dbReference type="ARBA" id="ARBA00004251"/>
    </source>
</evidence>
<dbReference type="GO" id="GO:0033627">
    <property type="term" value="P:cell adhesion mediated by integrin"/>
    <property type="evidence" value="ECO:0007669"/>
    <property type="project" value="TreeGrafter"/>
</dbReference>
<evidence type="ECO:0000256" key="11">
    <source>
        <dbReference type="ARBA" id="ARBA00022889"/>
    </source>
</evidence>
<evidence type="ECO:0000256" key="4">
    <source>
        <dbReference type="ARBA" id="ARBA00022536"/>
    </source>
</evidence>
<keyword evidence="13 17" id="KW-0401">Integrin</keyword>
<dbReference type="EMBL" id="SEYY01001110">
    <property type="protein sequence ID" value="KAB7505784.1"/>
    <property type="molecule type" value="Genomic_DNA"/>
</dbReference>
<dbReference type="SUPFAM" id="SSF57196">
    <property type="entry name" value="EGF/Laminin"/>
    <property type="match status" value="1"/>
</dbReference>
<dbReference type="GO" id="GO:0046872">
    <property type="term" value="F:metal ion binding"/>
    <property type="evidence" value="ECO:0007669"/>
    <property type="project" value="UniProtKB-KW"/>
</dbReference>
<dbReference type="PRINTS" id="PR01186">
    <property type="entry name" value="INTEGRINB"/>
</dbReference>
<dbReference type="Gene3D" id="3.40.50.410">
    <property type="entry name" value="von Willebrand factor, type A domain"/>
    <property type="match status" value="2"/>
</dbReference>
<evidence type="ECO:0000256" key="18">
    <source>
        <dbReference type="SAM" id="Phobius"/>
    </source>
</evidence>
<dbReference type="GO" id="GO:0007229">
    <property type="term" value="P:integrin-mediated signaling pathway"/>
    <property type="evidence" value="ECO:0007669"/>
    <property type="project" value="UniProtKB-KW"/>
</dbReference>
<dbReference type="GO" id="GO:0007160">
    <property type="term" value="P:cell-matrix adhesion"/>
    <property type="evidence" value="ECO:0007669"/>
    <property type="project" value="TreeGrafter"/>
</dbReference>
<keyword evidence="4" id="KW-0245">EGF-like domain</keyword>
<keyword evidence="7" id="KW-0732">Signal</keyword>
<evidence type="ECO:0000313" key="21">
    <source>
        <dbReference type="EMBL" id="KAB7505784.1"/>
    </source>
</evidence>
<accession>A0A5N5TGI4</accession>
<dbReference type="Pfam" id="PF18372">
    <property type="entry name" value="I-EGF_1"/>
    <property type="match status" value="1"/>
</dbReference>
<reference evidence="21 22" key="1">
    <citation type="journal article" date="2019" name="PLoS Biol.">
        <title>Sex chromosomes control vertical transmission of feminizing Wolbachia symbionts in an isopod.</title>
        <authorList>
            <person name="Becking T."/>
            <person name="Chebbi M.A."/>
            <person name="Giraud I."/>
            <person name="Moumen B."/>
            <person name="Laverre T."/>
            <person name="Caubet Y."/>
            <person name="Peccoud J."/>
            <person name="Gilbert C."/>
            <person name="Cordaux R."/>
        </authorList>
    </citation>
    <scope>NUCLEOTIDE SEQUENCE [LARGE SCALE GENOMIC DNA]</scope>
    <source>
        <strain evidence="21">ANa2</strain>
        <tissue evidence="21">Whole body excluding digestive tract and cuticle</tissue>
    </source>
</reference>
<keyword evidence="16" id="KW-0325">Glycoprotein</keyword>
<dbReference type="Pfam" id="PF08725">
    <property type="entry name" value="Integrin_b_cyt"/>
    <property type="match status" value="1"/>
</dbReference>
<dbReference type="GO" id="GO:0009986">
    <property type="term" value="C:cell surface"/>
    <property type="evidence" value="ECO:0007669"/>
    <property type="project" value="TreeGrafter"/>
</dbReference>
<dbReference type="InterPro" id="IPR012896">
    <property type="entry name" value="Integrin_bsu_tail"/>
</dbReference>
<keyword evidence="22" id="KW-1185">Reference proteome</keyword>
<evidence type="ECO:0000256" key="13">
    <source>
        <dbReference type="ARBA" id="ARBA00023037"/>
    </source>
</evidence>
<proteinExistence type="inferred from homology"/>
<dbReference type="InterPro" id="IPR032695">
    <property type="entry name" value="Integrin_dom_sf"/>
</dbReference>
<dbReference type="Gene3D" id="4.10.1240.30">
    <property type="match status" value="1"/>
</dbReference>
<dbReference type="PROSITE" id="PS00243">
    <property type="entry name" value="I_EGF_1"/>
    <property type="match status" value="1"/>
</dbReference>
<dbReference type="Gene3D" id="1.20.5.100">
    <property type="entry name" value="Cytochrome c1, transmembrane anchor, C-terminal"/>
    <property type="match status" value="1"/>
</dbReference>
<evidence type="ECO:0000256" key="8">
    <source>
        <dbReference type="ARBA" id="ARBA00022737"/>
    </source>
</evidence>
<keyword evidence="8" id="KW-0677">Repeat</keyword>
<feature type="non-terminal residue" evidence="21">
    <location>
        <position position="569"/>
    </location>
</feature>
<dbReference type="Gene3D" id="2.60.40.1510">
    <property type="entry name" value="ntegrin, alpha v. Chain A, domain 3"/>
    <property type="match status" value="1"/>
</dbReference>
<dbReference type="Proteomes" id="UP000326759">
    <property type="component" value="Unassembled WGS sequence"/>
</dbReference>
<keyword evidence="11 17" id="KW-0130">Cell adhesion</keyword>
<protein>
    <recommendedName>
        <fullName evidence="17">Integrin beta</fullName>
    </recommendedName>
</protein>
<keyword evidence="5 17" id="KW-0812">Transmembrane</keyword>
<dbReference type="Pfam" id="PF07965">
    <property type="entry name" value="Integrin_B_tail"/>
    <property type="match status" value="1"/>
</dbReference>
<sequence>MEFSVRYIFIPKGKPETLNIRFKFVRGYFLELYYLMDMSKSMEQDKETIVRLADDLATELKKLTPNLKLGFGSFLDKDSVNSAKLSTNWDDPEGGMDALIQAMICEDIGWQTTTTRHLIVYVSGSAFKYAGDGKLAGLTTPNDMECHLDDEGNYLFSSLQDYPSISQVENASKDKRMHVIFAVKENVLPLYREVSTLIAQSEASELKEDSSNIIEIITSIYEDISSTLIMTDDSYKFPFLELSYAAKCGQGQDFVEGLSRCEDVDINEEIQFNVTFKISSCAPVGEHYSSIQENSEICSYNGKYACGVCVCNEGFTGKHCECEDTLDSTSGTENCKAPGDLTGKDCSGHGACKCGLCECQRGIEGNLQWKYQGEFCECSNFDCPKLSGFLCSNHGRCDCSKCSCDVGWKGEDCSCDAGQDRCSCEGRCGEYNDCIMCKIYKTGPYLASCDEKCSKITIEEVDEIEGTENEKRCSYKDDKGCLVISSYEPTQENVVKLQKEPNCSGKLKTYVVIGSMILLILLIGLLALIIWKCWVTIKDKREYKKFLQESQAARFTQVFIDKFIQFSYI</sequence>
<dbReference type="InterPro" id="IPR036349">
    <property type="entry name" value="Integrin_bsu_tail_dom_sf"/>
</dbReference>
<dbReference type="SUPFAM" id="SSF69687">
    <property type="entry name" value="Integrin beta tail domain"/>
    <property type="match status" value="1"/>
</dbReference>
<dbReference type="InterPro" id="IPR013111">
    <property type="entry name" value="EGF_extracell"/>
</dbReference>
<keyword evidence="6" id="KW-0479">Metal-binding</keyword>
<feature type="transmembrane region" description="Helical" evidence="18">
    <location>
        <begin position="510"/>
        <end position="535"/>
    </location>
</feature>
<evidence type="ECO:0000256" key="5">
    <source>
        <dbReference type="ARBA" id="ARBA00022692"/>
    </source>
</evidence>
<evidence type="ECO:0000256" key="10">
    <source>
        <dbReference type="ARBA" id="ARBA00022842"/>
    </source>
</evidence>
<dbReference type="SMART" id="SM01242">
    <property type="entry name" value="Integrin_B_tail"/>
    <property type="match status" value="1"/>
</dbReference>
<keyword evidence="12 18" id="KW-1133">Transmembrane helix</keyword>
<dbReference type="GO" id="GO:0007157">
    <property type="term" value="P:heterophilic cell-cell adhesion via plasma membrane cell adhesion molecules"/>
    <property type="evidence" value="ECO:0007669"/>
    <property type="project" value="UniProtKB-ARBA"/>
</dbReference>
<dbReference type="GO" id="GO:0005925">
    <property type="term" value="C:focal adhesion"/>
    <property type="evidence" value="ECO:0007669"/>
    <property type="project" value="TreeGrafter"/>
</dbReference>
<dbReference type="InterPro" id="IPR040622">
    <property type="entry name" value="EGF_integrin_1"/>
</dbReference>
<evidence type="ECO:0000313" key="22">
    <source>
        <dbReference type="Proteomes" id="UP000326759"/>
    </source>
</evidence>
<dbReference type="InterPro" id="IPR002369">
    <property type="entry name" value="Integrin_bsu_VWA"/>
</dbReference>
<dbReference type="FunFam" id="2.10.25.10:FF:000036">
    <property type="entry name" value="Integrin beta"/>
    <property type="match status" value="1"/>
</dbReference>
<dbReference type="Pfam" id="PF00362">
    <property type="entry name" value="Integrin_beta"/>
    <property type="match status" value="1"/>
</dbReference>
<evidence type="ECO:0000256" key="3">
    <source>
        <dbReference type="ARBA" id="ARBA00022475"/>
    </source>
</evidence>
<dbReference type="Pfam" id="PF07974">
    <property type="entry name" value="EGF_2"/>
    <property type="match status" value="1"/>
</dbReference>
<evidence type="ECO:0000256" key="6">
    <source>
        <dbReference type="ARBA" id="ARBA00022723"/>
    </source>
</evidence>
<dbReference type="SUPFAM" id="SSF69179">
    <property type="entry name" value="Integrin domains"/>
    <property type="match status" value="1"/>
</dbReference>
<dbReference type="OrthoDB" id="410592at2759"/>
<evidence type="ECO:0000256" key="15">
    <source>
        <dbReference type="ARBA" id="ARBA00023157"/>
    </source>
</evidence>
<gene>
    <name evidence="21" type="primary">mys_2</name>
    <name evidence="21" type="ORF">Anas_02186</name>
</gene>
<evidence type="ECO:0000259" key="20">
    <source>
        <dbReference type="SMART" id="SM01242"/>
    </source>
</evidence>
<comment type="caution">
    <text evidence="21">The sequence shown here is derived from an EMBL/GenBank/DDBJ whole genome shotgun (WGS) entry which is preliminary data.</text>
</comment>